<reference evidence="2 3" key="1">
    <citation type="submission" date="2022-10" db="EMBL/GenBank/DDBJ databases">
        <title>High-quality genome sequences of two octocoral-associated bacteria, Endozoicomonas euniceicola EF212 and Endozoicomonas gorgoniicola PS125.</title>
        <authorList>
            <person name="Chiou Y.-J."/>
            <person name="Chen Y.-H."/>
        </authorList>
    </citation>
    <scope>NUCLEOTIDE SEQUENCE [LARGE SCALE GENOMIC DNA]</scope>
    <source>
        <strain evidence="2 3">PS125</strain>
    </source>
</reference>
<proteinExistence type="predicted"/>
<dbReference type="EMBL" id="JAPFCC010000001">
    <property type="protein sequence ID" value="MCW7551074.1"/>
    <property type="molecule type" value="Genomic_DNA"/>
</dbReference>
<evidence type="ECO:0000313" key="2">
    <source>
        <dbReference type="EMBL" id="MCW7556474.1"/>
    </source>
</evidence>
<keyword evidence="3" id="KW-1185">Reference proteome</keyword>
<dbReference type="RefSeq" id="WP_262566152.1">
    <property type="nucleotide sequence ID" value="NZ_CP103299.1"/>
</dbReference>
<protein>
    <submittedName>
        <fullName evidence="2">Uncharacterized protein</fullName>
    </submittedName>
</protein>
<name>A0ABT3N4B5_9GAMM</name>
<gene>
    <name evidence="1" type="ORF">NX722_00035</name>
    <name evidence="2" type="ORF">NX722_28330</name>
</gene>
<evidence type="ECO:0000313" key="3">
    <source>
        <dbReference type="Proteomes" id="UP001209854"/>
    </source>
</evidence>
<evidence type="ECO:0000313" key="1">
    <source>
        <dbReference type="EMBL" id="MCW7551074.1"/>
    </source>
</evidence>
<dbReference type="Proteomes" id="UP001209854">
    <property type="component" value="Unassembled WGS sequence"/>
</dbReference>
<sequence>MNPNAFADGAARGLGMFMQVQGHKDRQEEKAYNRKMQKQLFDMRLEDREYQRGRDKVADERHQEGLDYRNKRDGVMDQRYQNTLDYRDKRDAIGDSRWQQNFDASKGIRALQTQNLQGQINDRKRKNHQANIKRISTAYSLAYKEGNVNAMNALKRAYIGAWNTNPARRQELQKGAAEGHTKVMTDLDEQPGGRLLPEITTYDQEGNEVSVSALSRDRSSRPDDPYMTVDRDAIFGDVMNDPDMAEYMIRAESALNGISDKGSNQYRNVARYNEFGEREGEDVYLIDKERGGLVPMPILGQPSRPVRQPAPNELPEGMTAQHIASFLRANPGATRKDAINAWTAR</sequence>
<organism evidence="2 3">
    <name type="scientific">Endozoicomonas gorgoniicola</name>
    <dbReference type="NCBI Taxonomy" id="1234144"/>
    <lineage>
        <taxon>Bacteria</taxon>
        <taxon>Pseudomonadati</taxon>
        <taxon>Pseudomonadota</taxon>
        <taxon>Gammaproteobacteria</taxon>
        <taxon>Oceanospirillales</taxon>
        <taxon>Endozoicomonadaceae</taxon>
        <taxon>Endozoicomonas</taxon>
    </lineage>
</organism>
<accession>A0ABT3N4B5</accession>
<comment type="caution">
    <text evidence="2">The sequence shown here is derived from an EMBL/GenBank/DDBJ whole genome shotgun (WGS) entry which is preliminary data.</text>
</comment>
<dbReference type="EMBL" id="JAPFCC010000002">
    <property type="protein sequence ID" value="MCW7556474.1"/>
    <property type="molecule type" value="Genomic_DNA"/>
</dbReference>